<reference evidence="2 3" key="1">
    <citation type="submission" date="2019-07" db="EMBL/GenBank/DDBJ databases">
        <authorList>
            <person name="Jastrzebski P J."/>
            <person name="Paukszto L."/>
            <person name="Jastrzebski P J."/>
        </authorList>
    </citation>
    <scope>NUCLEOTIDE SEQUENCE [LARGE SCALE GENOMIC DNA]</scope>
    <source>
        <strain evidence="2 3">WMS-il1</strain>
    </source>
</reference>
<keyword evidence="3" id="KW-1185">Reference proteome</keyword>
<sequence length="76" mass="8845">MTDQNHDIILRDLGDEYQRMDSVRDATAMIQQNTGENGYARRTAQPSRKRHGRNTFHKRNSAPRGELHYCTLRVTS</sequence>
<evidence type="ECO:0000313" key="3">
    <source>
        <dbReference type="Proteomes" id="UP000321570"/>
    </source>
</evidence>
<proteinExistence type="predicted"/>
<feature type="compositionally biased region" description="Basic residues" evidence="1">
    <location>
        <begin position="47"/>
        <end position="61"/>
    </location>
</feature>
<protein>
    <submittedName>
        <fullName evidence="2">Uncharacterized protein</fullName>
    </submittedName>
</protein>
<organism evidence="2 3">
    <name type="scientific">Hymenolepis diminuta</name>
    <name type="common">Rat tapeworm</name>
    <dbReference type="NCBI Taxonomy" id="6216"/>
    <lineage>
        <taxon>Eukaryota</taxon>
        <taxon>Metazoa</taxon>
        <taxon>Spiralia</taxon>
        <taxon>Lophotrochozoa</taxon>
        <taxon>Platyhelminthes</taxon>
        <taxon>Cestoda</taxon>
        <taxon>Eucestoda</taxon>
        <taxon>Cyclophyllidea</taxon>
        <taxon>Hymenolepididae</taxon>
        <taxon>Hymenolepis</taxon>
    </lineage>
</organism>
<dbReference type="AlphaFoldDB" id="A0A564YYK8"/>
<feature type="region of interest" description="Disordered" evidence="1">
    <location>
        <begin position="34"/>
        <end position="76"/>
    </location>
</feature>
<dbReference type="Proteomes" id="UP000321570">
    <property type="component" value="Unassembled WGS sequence"/>
</dbReference>
<name>A0A564YYK8_HYMDI</name>
<evidence type="ECO:0000313" key="2">
    <source>
        <dbReference type="EMBL" id="VUZ52351.1"/>
    </source>
</evidence>
<accession>A0A564YYK8</accession>
<dbReference type="EMBL" id="CABIJS010000488">
    <property type="protein sequence ID" value="VUZ52351.1"/>
    <property type="molecule type" value="Genomic_DNA"/>
</dbReference>
<gene>
    <name evidence="2" type="ORF">WMSIL1_LOCUS10845</name>
</gene>
<evidence type="ECO:0000256" key="1">
    <source>
        <dbReference type="SAM" id="MobiDB-lite"/>
    </source>
</evidence>